<dbReference type="InterPro" id="IPR051449">
    <property type="entry name" value="ABC-2_transporter_component"/>
</dbReference>
<dbReference type="Pfam" id="PF13346">
    <property type="entry name" value="ABC2_membrane_5"/>
    <property type="match status" value="1"/>
</dbReference>
<feature type="transmembrane region" description="Helical" evidence="6">
    <location>
        <begin position="12"/>
        <end position="35"/>
    </location>
</feature>
<reference evidence="7" key="1">
    <citation type="submission" date="2020-10" db="EMBL/GenBank/DDBJ databases">
        <authorList>
            <person name="Gilroy R."/>
        </authorList>
    </citation>
    <scope>NUCLEOTIDE SEQUENCE</scope>
    <source>
        <strain evidence="7">CHK157-1446</strain>
    </source>
</reference>
<feature type="transmembrane region" description="Helical" evidence="6">
    <location>
        <begin position="207"/>
        <end position="233"/>
    </location>
</feature>
<reference evidence="7" key="2">
    <citation type="journal article" date="2021" name="PeerJ">
        <title>Extensive microbial diversity within the chicken gut microbiome revealed by metagenomics and culture.</title>
        <authorList>
            <person name="Gilroy R."/>
            <person name="Ravi A."/>
            <person name="Getino M."/>
            <person name="Pursley I."/>
            <person name="Horton D.L."/>
            <person name="Alikhan N.F."/>
            <person name="Baker D."/>
            <person name="Gharbi K."/>
            <person name="Hall N."/>
            <person name="Watson M."/>
            <person name="Adriaenssens E.M."/>
            <person name="Foster-Nyarko E."/>
            <person name="Jarju S."/>
            <person name="Secka A."/>
            <person name="Antonio M."/>
            <person name="Oren A."/>
            <person name="Chaudhuri R.R."/>
            <person name="La Ragione R."/>
            <person name="Hildebrand F."/>
            <person name="Pallen M.J."/>
        </authorList>
    </citation>
    <scope>NUCLEOTIDE SEQUENCE</scope>
    <source>
        <strain evidence="7">CHK157-1446</strain>
    </source>
</reference>
<evidence type="ECO:0000256" key="5">
    <source>
        <dbReference type="ARBA" id="ARBA00023136"/>
    </source>
</evidence>
<feature type="transmembrane region" description="Helical" evidence="6">
    <location>
        <begin position="139"/>
        <end position="157"/>
    </location>
</feature>
<dbReference type="PANTHER" id="PTHR30294">
    <property type="entry name" value="MEMBRANE COMPONENT OF ABC TRANSPORTER YHHJ-RELATED"/>
    <property type="match status" value="1"/>
</dbReference>
<keyword evidence="2" id="KW-1003">Cell membrane</keyword>
<evidence type="ECO:0000256" key="6">
    <source>
        <dbReference type="SAM" id="Phobius"/>
    </source>
</evidence>
<name>A0A9D1EMX1_9FIRM</name>
<dbReference type="EMBL" id="DVIR01000008">
    <property type="protein sequence ID" value="HIS23980.1"/>
    <property type="molecule type" value="Genomic_DNA"/>
</dbReference>
<accession>A0A9D1EMX1</accession>
<keyword evidence="5 6" id="KW-0472">Membrane</keyword>
<dbReference type="GO" id="GO:0005886">
    <property type="term" value="C:plasma membrane"/>
    <property type="evidence" value="ECO:0007669"/>
    <property type="project" value="UniProtKB-SubCell"/>
</dbReference>
<sequence>MTAIFKREVSAYFRSPIGYIFLAAFYASSGVLFSITSVTQNMQDGLLYLTTDMSSMFSLLFFVLLVLIPILTMRTLSEDKKNKTDQCLLTAPVSLTALVCGKYLASFMVYVAGVAMTLVYAVVLSFFSEVIWLEVLGNVVGLVLVGAAFIAAGIFISSLTENQVIAAVGGFVSMCVLYLISAIAAVIPIDWISQILMELSFADRYYTFTYGIFDFSNVLFFVSVAVVFVFFTVRVLERRRWN</sequence>
<evidence type="ECO:0000313" key="8">
    <source>
        <dbReference type="Proteomes" id="UP000823982"/>
    </source>
</evidence>
<evidence type="ECO:0000313" key="7">
    <source>
        <dbReference type="EMBL" id="HIS23980.1"/>
    </source>
</evidence>
<keyword evidence="4 6" id="KW-1133">Transmembrane helix</keyword>
<feature type="transmembrane region" description="Helical" evidence="6">
    <location>
        <begin position="55"/>
        <end position="73"/>
    </location>
</feature>
<feature type="transmembrane region" description="Helical" evidence="6">
    <location>
        <begin position="107"/>
        <end position="127"/>
    </location>
</feature>
<feature type="transmembrane region" description="Helical" evidence="6">
    <location>
        <begin position="164"/>
        <end position="187"/>
    </location>
</feature>
<dbReference type="AlphaFoldDB" id="A0A9D1EMX1"/>
<proteinExistence type="predicted"/>
<organism evidence="7 8">
    <name type="scientific">Candidatus Faeciplasma gallinarum</name>
    <dbReference type="NCBI Taxonomy" id="2840799"/>
    <lineage>
        <taxon>Bacteria</taxon>
        <taxon>Bacillati</taxon>
        <taxon>Bacillota</taxon>
        <taxon>Clostridia</taxon>
        <taxon>Eubacteriales</taxon>
        <taxon>Oscillospiraceae</taxon>
        <taxon>Oscillospiraceae incertae sedis</taxon>
        <taxon>Candidatus Faeciplasma</taxon>
    </lineage>
</organism>
<dbReference type="Proteomes" id="UP000823982">
    <property type="component" value="Unassembled WGS sequence"/>
</dbReference>
<evidence type="ECO:0000256" key="2">
    <source>
        <dbReference type="ARBA" id="ARBA00022475"/>
    </source>
</evidence>
<evidence type="ECO:0000256" key="4">
    <source>
        <dbReference type="ARBA" id="ARBA00022989"/>
    </source>
</evidence>
<protein>
    <submittedName>
        <fullName evidence="7">ABC-2 transporter permease</fullName>
    </submittedName>
</protein>
<gene>
    <name evidence="7" type="ORF">IAD01_01040</name>
</gene>
<evidence type="ECO:0000256" key="1">
    <source>
        <dbReference type="ARBA" id="ARBA00004651"/>
    </source>
</evidence>
<dbReference type="InterPro" id="IPR025699">
    <property type="entry name" value="ABC2_memb-like"/>
</dbReference>
<keyword evidence="3 6" id="KW-0812">Transmembrane</keyword>
<dbReference type="PANTHER" id="PTHR30294:SF29">
    <property type="entry name" value="MULTIDRUG ABC TRANSPORTER PERMEASE YBHS-RELATED"/>
    <property type="match status" value="1"/>
</dbReference>
<evidence type="ECO:0000256" key="3">
    <source>
        <dbReference type="ARBA" id="ARBA00022692"/>
    </source>
</evidence>
<comment type="caution">
    <text evidence="7">The sequence shown here is derived from an EMBL/GenBank/DDBJ whole genome shotgun (WGS) entry which is preliminary data.</text>
</comment>
<comment type="subcellular location">
    <subcellularLocation>
        <location evidence="1">Cell membrane</location>
        <topology evidence="1">Multi-pass membrane protein</topology>
    </subcellularLocation>
</comment>